<dbReference type="EMBL" id="CAKOGP040001446">
    <property type="protein sequence ID" value="CAJ1945590.1"/>
    <property type="molecule type" value="Genomic_DNA"/>
</dbReference>
<reference evidence="6" key="1">
    <citation type="submission" date="2023-08" db="EMBL/GenBank/DDBJ databases">
        <authorList>
            <person name="Audoor S."/>
            <person name="Bilcke G."/>
        </authorList>
    </citation>
    <scope>NUCLEOTIDE SEQUENCE</scope>
</reference>
<dbReference type="InterPro" id="IPR018313">
    <property type="entry name" value="SBP_3_CS"/>
</dbReference>
<comment type="caution">
    <text evidence="6">The sequence shown here is derived from an EMBL/GenBank/DDBJ whole genome shotgun (WGS) entry which is preliminary data.</text>
</comment>
<evidence type="ECO:0000256" key="4">
    <source>
        <dbReference type="SAM" id="MobiDB-lite"/>
    </source>
</evidence>
<feature type="region of interest" description="Disordered" evidence="4">
    <location>
        <begin position="1"/>
        <end position="49"/>
    </location>
</feature>
<sequence>MFPLRPQPPQRGVSTSGETDAPPIPATNIFDPNRPVRHVNPRTIPNTPSDVVSVITVDTALASTADDRTPHPEVGTLRRPMKIKRPMATLSEVTGDIHFIPDGGADSTSTSPARDLNFNPQDDQGTINTGFSIGDGLGGVQGGPSKKPFVDQNPEKKHPLSGSVTSRPGRDREYSSTDQGTDDQATLVTGFDEVDKKKKPNNRNKHSTQDYDWNEDITEVNTDDATSRKKKKSLMCVITCLVIAGAGAGYYFSQRSPQDIDSSTTAPSPEILAPALPVLTESNMFPLLLCQGDCDVDMDCQDGLYCFQRNSFEPVPGCDGEDSSNTDYCIPRPEGPSIVRYGERLVGAPRSRLGSSVSQSKNGQILAVAGSNNDSNTGYVNIYISQPGETWDLMATLVGNTDGGRFGSNIALSADGSTLVVGSQLDLGLPSTGTRAASAQVFSASSDFRSWTLIGNEIIGDEYAFDEFSSSIDISSKGDYVALGQPNSNSLQGGAAVYRNDNDEWTYVGSPFSQFQTGSSVKLSETATGNLRVAANGDDNHFGPGQVYVVELDTSTGVWRTIGQSLGENVGSSIALCDDGSVMALSITNRRSNANDGDGPRINGPEYVLVYQYSEAASRWVQFGNLIPIASSDITHLPSISLSHNGLVLAVGEPWYNDNDGRVNLYRYNSRTERWELLDDELVEPVDGGFFGASLSLVGSSDDFMLTVGAPVATVDDTTQGSIWSYQLEPTQEDPQNDTTQNPGNPIMAPTTAPITSITKDDGSTLEAVVRRGLKCGIMLLPGRATISPQTDELEGLSIDLCLALAAAAGVAPDDVTFVQLSTVDRFEALQTRRVDVLLTSDTVTMQRAVFEPSAQAGLVFSVPYLYSGSGFAGRGEQTLCVDRRDFESANCTGINICVVEGTTHQDDLEAMVANKGVNVVLASSLAVLHSRFRDNFCDVIAGDSFDISEPVARQFGYSGDYMVGSNLTLREPLGMVTRQDDPRWSDFVNWALQATFRAEELGVLQVNAFTMPTTDVFGPSYATMFKRIIAAVGNYGEMYARSVEGILPRFAINQINDGSTGLISPLPLGRYEISGPSPSSESKLEVIKARGYLNCGISRRPIFAYVNNGKYEGFDVDFCRAIAAAIFSGRASASVLRFVDLGAQERFSALVDGTVDVLSRLTTVNLQRDVLEATTEIGFDFTAPNYYDGLSFGGVPSFVDCADNLNFRSSDCQDLKICVVAGTTFEEKLREFGVDDGFLVLQSAGYLLAEGLRMGTCNVVAGGVSDLSRSNIQAGGYTGDYQVGGKILSKDPLALVTLSDDRQWSNFCFWVVQAIFYADEQGINSNDAGFRMPVTNLFGPSYSRMLRDAVVVAGSYADMYNSHFLSELGSRRGLNLANSSPHTPLIYPLPGIG</sequence>
<name>A0AAD2CWR0_9STRA</name>
<gene>
    <name evidence="6" type="ORF">CYCCA115_LOCUS9734</name>
</gene>
<dbReference type="SUPFAM" id="SSF50965">
    <property type="entry name" value="Galactose oxidase, central domain"/>
    <property type="match status" value="1"/>
</dbReference>
<accession>A0AAD2CWR0</accession>
<dbReference type="GO" id="GO:0006865">
    <property type="term" value="P:amino acid transport"/>
    <property type="evidence" value="ECO:0007669"/>
    <property type="project" value="TreeGrafter"/>
</dbReference>
<evidence type="ECO:0000259" key="5">
    <source>
        <dbReference type="SMART" id="SM00062"/>
    </source>
</evidence>
<feature type="domain" description="Solute-binding protein family 3/N-terminal" evidence="5">
    <location>
        <begin position="773"/>
        <end position="1013"/>
    </location>
</feature>
<comment type="similarity">
    <text evidence="1">Belongs to the bacterial solute-binding protein 3 family.</text>
</comment>
<feature type="compositionally biased region" description="Gly residues" evidence="4">
    <location>
        <begin position="133"/>
        <end position="142"/>
    </location>
</feature>
<keyword evidence="3" id="KW-0732">Signal</keyword>
<dbReference type="InterPro" id="IPR051455">
    <property type="entry name" value="Bact_solute-bind_prot3"/>
</dbReference>
<dbReference type="Proteomes" id="UP001295423">
    <property type="component" value="Unassembled WGS sequence"/>
</dbReference>
<dbReference type="Gene3D" id="3.40.190.10">
    <property type="entry name" value="Periplasmic binding protein-like II"/>
    <property type="match status" value="4"/>
</dbReference>
<evidence type="ECO:0000313" key="7">
    <source>
        <dbReference type="Proteomes" id="UP001295423"/>
    </source>
</evidence>
<dbReference type="PROSITE" id="PS01039">
    <property type="entry name" value="SBP_BACTERIAL_3"/>
    <property type="match status" value="1"/>
</dbReference>
<dbReference type="SMART" id="SM00062">
    <property type="entry name" value="PBPb"/>
    <property type="match status" value="2"/>
</dbReference>
<feature type="domain" description="Solute-binding protein family 3/N-terminal" evidence="5">
    <location>
        <begin position="1093"/>
        <end position="1328"/>
    </location>
</feature>
<dbReference type="SUPFAM" id="SSF53850">
    <property type="entry name" value="Periplasmic binding protein-like II"/>
    <property type="match status" value="2"/>
</dbReference>
<dbReference type="Gene3D" id="2.130.10.130">
    <property type="entry name" value="Integrin alpha, N-terminal"/>
    <property type="match status" value="1"/>
</dbReference>
<evidence type="ECO:0000256" key="1">
    <source>
        <dbReference type="ARBA" id="ARBA00010333"/>
    </source>
</evidence>
<evidence type="ECO:0000256" key="2">
    <source>
        <dbReference type="ARBA" id="ARBA00022448"/>
    </source>
</evidence>
<dbReference type="InterPro" id="IPR001638">
    <property type="entry name" value="Solute-binding_3/MltF_N"/>
</dbReference>
<dbReference type="PANTHER" id="PTHR30085:SF6">
    <property type="entry name" value="ABC TRANSPORTER GLUTAMINE-BINDING PROTEIN GLNH"/>
    <property type="match status" value="1"/>
</dbReference>
<feature type="compositionally biased region" description="Basic residues" evidence="4">
    <location>
        <begin position="197"/>
        <end position="206"/>
    </location>
</feature>
<keyword evidence="7" id="KW-1185">Reference proteome</keyword>
<feature type="region of interest" description="Disordered" evidence="4">
    <location>
        <begin position="730"/>
        <end position="758"/>
    </location>
</feature>
<feature type="compositionally biased region" description="Polar residues" evidence="4">
    <location>
        <begin position="176"/>
        <end position="187"/>
    </location>
</feature>
<evidence type="ECO:0000313" key="6">
    <source>
        <dbReference type="EMBL" id="CAJ1945590.1"/>
    </source>
</evidence>
<proteinExistence type="inferred from homology"/>
<keyword evidence="2" id="KW-0813">Transport</keyword>
<evidence type="ECO:0000256" key="3">
    <source>
        <dbReference type="ARBA" id="ARBA00022729"/>
    </source>
</evidence>
<dbReference type="InterPro" id="IPR011043">
    <property type="entry name" value="Gal_Oxase/kelch_b-propeller"/>
</dbReference>
<protein>
    <recommendedName>
        <fullName evidence="5">Solute-binding protein family 3/N-terminal domain-containing protein</fullName>
    </recommendedName>
</protein>
<feature type="region of interest" description="Disordered" evidence="4">
    <location>
        <begin position="118"/>
        <end position="210"/>
    </location>
</feature>
<dbReference type="InterPro" id="IPR028994">
    <property type="entry name" value="Integrin_alpha_N"/>
</dbReference>
<feature type="compositionally biased region" description="Polar residues" evidence="4">
    <location>
        <begin position="118"/>
        <end position="131"/>
    </location>
</feature>
<dbReference type="PANTHER" id="PTHR30085">
    <property type="entry name" value="AMINO ACID ABC TRANSPORTER PERMEASE"/>
    <property type="match status" value="1"/>
</dbReference>
<dbReference type="Pfam" id="PF00497">
    <property type="entry name" value="SBP_bac_3"/>
    <property type="match status" value="2"/>
</dbReference>
<organism evidence="6 7">
    <name type="scientific">Cylindrotheca closterium</name>
    <dbReference type="NCBI Taxonomy" id="2856"/>
    <lineage>
        <taxon>Eukaryota</taxon>
        <taxon>Sar</taxon>
        <taxon>Stramenopiles</taxon>
        <taxon>Ochrophyta</taxon>
        <taxon>Bacillariophyta</taxon>
        <taxon>Bacillariophyceae</taxon>
        <taxon>Bacillariophycidae</taxon>
        <taxon>Bacillariales</taxon>
        <taxon>Bacillariaceae</taxon>
        <taxon>Cylindrotheca</taxon>
    </lineage>
</organism>